<organism evidence="3 4">
    <name type="scientific">Tenebrio molitor</name>
    <name type="common">Yellow mealworm beetle</name>
    <dbReference type="NCBI Taxonomy" id="7067"/>
    <lineage>
        <taxon>Eukaryota</taxon>
        <taxon>Metazoa</taxon>
        <taxon>Ecdysozoa</taxon>
        <taxon>Arthropoda</taxon>
        <taxon>Hexapoda</taxon>
        <taxon>Insecta</taxon>
        <taxon>Pterygota</taxon>
        <taxon>Neoptera</taxon>
        <taxon>Endopterygota</taxon>
        <taxon>Coleoptera</taxon>
        <taxon>Polyphaga</taxon>
        <taxon>Cucujiformia</taxon>
        <taxon>Tenebrionidae</taxon>
        <taxon>Tenebrio</taxon>
    </lineage>
</organism>
<feature type="compositionally biased region" description="Basic and acidic residues" evidence="2">
    <location>
        <begin position="374"/>
        <end position="400"/>
    </location>
</feature>
<reference evidence="3" key="2">
    <citation type="submission" date="2021-08" db="EMBL/GenBank/DDBJ databases">
        <authorList>
            <person name="Eriksson T."/>
        </authorList>
    </citation>
    <scope>NUCLEOTIDE SEQUENCE</scope>
    <source>
        <strain evidence="3">Stoneville</strain>
        <tissue evidence="3">Whole head</tissue>
    </source>
</reference>
<evidence type="ECO:0000256" key="2">
    <source>
        <dbReference type="SAM" id="MobiDB-lite"/>
    </source>
</evidence>
<protein>
    <submittedName>
        <fullName evidence="3">Uncharacterized protein</fullName>
    </submittedName>
</protein>
<feature type="compositionally biased region" description="Basic and acidic residues" evidence="2">
    <location>
        <begin position="437"/>
        <end position="452"/>
    </location>
</feature>
<feature type="coiled-coil region" evidence="1">
    <location>
        <begin position="519"/>
        <end position="585"/>
    </location>
</feature>
<feature type="region of interest" description="Disordered" evidence="2">
    <location>
        <begin position="110"/>
        <end position="147"/>
    </location>
</feature>
<feature type="compositionally biased region" description="Basic and acidic residues" evidence="2">
    <location>
        <begin position="316"/>
        <end position="325"/>
    </location>
</feature>
<feature type="region of interest" description="Disordered" evidence="2">
    <location>
        <begin position="286"/>
        <end position="480"/>
    </location>
</feature>
<accession>A0A8J6HGQ4</accession>
<name>A0A8J6HGQ4_TENMO</name>
<dbReference type="EMBL" id="JABDTM020025383">
    <property type="protein sequence ID" value="KAH0813333.1"/>
    <property type="molecule type" value="Genomic_DNA"/>
</dbReference>
<keyword evidence="1" id="KW-0175">Coiled coil</keyword>
<feature type="compositionally biased region" description="Polar residues" evidence="2">
    <location>
        <begin position="453"/>
        <end position="463"/>
    </location>
</feature>
<evidence type="ECO:0000313" key="4">
    <source>
        <dbReference type="Proteomes" id="UP000719412"/>
    </source>
</evidence>
<gene>
    <name evidence="3" type="ORF">GEV33_009456</name>
</gene>
<keyword evidence="4" id="KW-1185">Reference proteome</keyword>
<feature type="coiled-coil region" evidence="1">
    <location>
        <begin position="60"/>
        <end position="94"/>
    </location>
</feature>
<feature type="compositionally biased region" description="Polar residues" evidence="2">
    <location>
        <begin position="298"/>
        <end position="313"/>
    </location>
</feature>
<feature type="compositionally biased region" description="Polar residues" evidence="2">
    <location>
        <begin position="401"/>
        <end position="410"/>
    </location>
</feature>
<feature type="compositionally biased region" description="Basic and acidic residues" evidence="2">
    <location>
        <begin position="411"/>
        <end position="426"/>
    </location>
</feature>
<sequence>MGAKERCVGLAGRCSNNVQKIKNVEKFMKAHYELLQTLVEKIAEKTSNVQLDTTAIEDTKKLYSEQIRLLQEEIQRLKAENSKLQDQVVLQDLNQFHDVKDSLLETIKKNSLEPRKEDDLPSQEQTTDEVGDHDSDSEGKRVSFNTHKNDKIQKESIVSFQLEAEILEESDTALDQKEDIPETEQETAGTIEDPTKNVEPTIENDAPAKHVQLADPMYYCACTPRDIQVQTEETVVSTETNSRRIVNTVNSTQRIPDKSKGETRDVEIVETTIVEDVQSQSVTMVNTTVSGPRPKTQVPVNVTPTESEKQTAPVTDDIRDTKNDVLDQDIPQGESHEVFEVDHEKEKTVAEVEKGEDTVDEQERPTTDTQSDTDSSKVKPTVEEAERRSLSETDSAKERSSVQNAENISSEPKRLSNESVGSKERSSVQNAENVSSEPKRPSNESVGSKERSSVPNAADNSTGEPKPNIENGNTNDAGDVTVKLNEIRDKVIELVQKQSDACKDLEMLKTEMSISRDSTNECTENIAKLKETIEDQKETFVENFKEHKTVTDNLSQVNDKIQQELSELKSKIETLFKNVNDLKNTRREKSNGKQGDPQTVSLDDDLITIEECQYELYKLNKTQDPTGASVGIPTAYTENVTQNITEVDSQKNDEVDVVPAEPQLQQTEEDVEKLEKQYTDLKKESKEKDKQIKCINALISYYSKAKKDVLAIHPSKGGDVKCKCGDDEINNYIEKVRDENHRLKVTISSVIEHLNVKMNEIKGAAEQTTSRFCLCMPGNETRLESESYQSDVSSVCSNCVVPDNQNDPTELQIEDIYKVVCRTYAPSKGARYQDSSSSCVCNKNAKSSYTCFCNGSLASDQEVNIEDIYKSVLCACGSKVDQTADNLTPSDPSGQSEKLTDSTQKVTTGCQQECVLDTCDKLDKCSGQSLMTNLQTYVNYLHEQLDIISSIENRIEDLRVDIKTPQV</sequence>
<comment type="caution">
    <text evidence="3">The sequence shown here is derived from an EMBL/GenBank/DDBJ whole genome shotgun (WGS) entry which is preliminary data.</text>
</comment>
<feature type="compositionally biased region" description="Basic and acidic residues" evidence="2">
    <location>
        <begin position="110"/>
        <end position="119"/>
    </location>
</feature>
<proteinExistence type="predicted"/>
<feature type="compositionally biased region" description="Polar residues" evidence="2">
    <location>
        <begin position="427"/>
        <end position="436"/>
    </location>
</feature>
<reference evidence="3" key="1">
    <citation type="journal article" date="2020" name="J Insects Food Feed">
        <title>The yellow mealworm (Tenebrio molitor) genome: a resource for the emerging insects as food and feed industry.</title>
        <authorList>
            <person name="Eriksson T."/>
            <person name="Andere A."/>
            <person name="Kelstrup H."/>
            <person name="Emery V."/>
            <person name="Picard C."/>
        </authorList>
    </citation>
    <scope>NUCLEOTIDE SEQUENCE</scope>
    <source>
        <strain evidence="3">Stoneville</strain>
        <tissue evidence="3">Whole head</tissue>
    </source>
</reference>
<feature type="coiled-coil region" evidence="1">
    <location>
        <begin position="664"/>
        <end position="691"/>
    </location>
</feature>
<dbReference type="AlphaFoldDB" id="A0A8J6HGQ4"/>
<dbReference type="Proteomes" id="UP000719412">
    <property type="component" value="Unassembled WGS sequence"/>
</dbReference>
<feature type="compositionally biased region" description="Basic and acidic residues" evidence="2">
    <location>
        <begin position="130"/>
        <end position="147"/>
    </location>
</feature>
<feature type="compositionally biased region" description="Basic and acidic residues" evidence="2">
    <location>
        <begin position="334"/>
        <end position="366"/>
    </location>
</feature>
<evidence type="ECO:0000256" key="1">
    <source>
        <dbReference type="SAM" id="Coils"/>
    </source>
</evidence>
<evidence type="ECO:0000313" key="3">
    <source>
        <dbReference type="EMBL" id="KAH0813333.1"/>
    </source>
</evidence>